<keyword evidence="5 14" id="KW-0949">S-adenosyl-L-methionine</keyword>
<sequence>MAKLHITTWGCQMNEYDSSKMADLLNSTHGLELTDKPEEADVLLLNTCSIREKAQEKVFSQLGRWKNWKKDKPDLIIGVGGCVASQEGEHIRDRAPFVDIVFGPQTLHRLPEMINKIRGGDRAIVDISFPEIEKFDRLPEPRAEGPTAFVSIMEGCNKYCSFCVVPYTRGEEVSRPVDDVLFEIAQLAEQGVREVNLLGQNVNAYRGETFDGGICTFAELLRLVAAIDGIDRVRYTTSHPIEFTDDIIEVYRDTPELVSFLHLPIQSGADRVLTMMKRNHTALEYKAIIRKLREVRPNIQISSDFIVGFPGETAEDFEQTMKVIEQVNFDMSFSFIYSARPGTPAADLPDDISEEEKKERLARLQQRINHQAMQFSRAMLGTEQRVLVEGPSKKDIMELTGRTENNRIVNFQGTPDMIGKFVDIKITDVYTNSLRGDVVRTEDEMGLRVVESAASVIARTRKEDDLGVGKYVVNL</sequence>
<dbReference type="SMR" id="A0A380TZK5"/>
<dbReference type="PROSITE" id="PS51918">
    <property type="entry name" value="RADICAL_SAM"/>
    <property type="match status" value="1"/>
</dbReference>
<evidence type="ECO:0000256" key="13">
    <source>
        <dbReference type="ARBA" id="ARBA00052587"/>
    </source>
</evidence>
<organism evidence="18 19">
    <name type="scientific">Actinobacillus lignieresii</name>
    <dbReference type="NCBI Taxonomy" id="720"/>
    <lineage>
        <taxon>Bacteria</taxon>
        <taxon>Pseudomonadati</taxon>
        <taxon>Pseudomonadota</taxon>
        <taxon>Gammaproteobacteria</taxon>
        <taxon>Pasteurellales</taxon>
        <taxon>Pasteurellaceae</taxon>
        <taxon>Actinobacillus</taxon>
    </lineage>
</organism>
<dbReference type="FunFam" id="3.80.30.20:FF:000001">
    <property type="entry name" value="tRNA-2-methylthio-N(6)-dimethylallyladenosine synthase 2"/>
    <property type="match status" value="1"/>
</dbReference>
<dbReference type="NCBIfam" id="TIGR01574">
    <property type="entry name" value="miaB-methiolase"/>
    <property type="match status" value="1"/>
</dbReference>
<reference evidence="18 19" key="1">
    <citation type="submission" date="2018-06" db="EMBL/GenBank/DDBJ databases">
        <authorList>
            <consortium name="Pathogen Informatics"/>
            <person name="Doyle S."/>
        </authorList>
    </citation>
    <scope>NUCLEOTIDE SEQUENCE [LARGE SCALE GENOMIC DNA]</scope>
    <source>
        <strain evidence="18 19">NCTC4191</strain>
    </source>
</reference>
<evidence type="ECO:0000259" key="16">
    <source>
        <dbReference type="PROSITE" id="PS51449"/>
    </source>
</evidence>
<evidence type="ECO:0000259" key="17">
    <source>
        <dbReference type="PROSITE" id="PS51918"/>
    </source>
</evidence>
<dbReference type="Gene3D" id="3.40.50.12160">
    <property type="entry name" value="Methylthiotransferase, N-terminal domain"/>
    <property type="match status" value="1"/>
</dbReference>
<dbReference type="PANTHER" id="PTHR43020:SF2">
    <property type="entry name" value="MITOCHONDRIAL TRNA METHYLTHIOTRANSFERASE CDK5RAP1"/>
    <property type="match status" value="1"/>
</dbReference>
<evidence type="ECO:0000256" key="9">
    <source>
        <dbReference type="ARBA" id="ARBA00023014"/>
    </source>
</evidence>
<keyword evidence="6 14" id="KW-0819">tRNA processing</keyword>
<feature type="domain" description="MTTase N-terminal" evidence="16">
    <location>
        <begin position="2"/>
        <end position="119"/>
    </location>
</feature>
<evidence type="ECO:0000256" key="5">
    <source>
        <dbReference type="ARBA" id="ARBA00022691"/>
    </source>
</evidence>
<dbReference type="RefSeq" id="WP_005617789.1">
    <property type="nucleotide sequence ID" value="NZ_UFRN01000002.1"/>
</dbReference>
<dbReference type="Pfam" id="PF04055">
    <property type="entry name" value="Radical_SAM"/>
    <property type="match status" value="1"/>
</dbReference>
<dbReference type="PANTHER" id="PTHR43020">
    <property type="entry name" value="CDK5 REGULATORY SUBUNIT-ASSOCIATED PROTEIN 1"/>
    <property type="match status" value="1"/>
</dbReference>
<comment type="catalytic activity">
    <reaction evidence="12">
        <text>2-thio-N(6)-dimethylallyladenosine(37) in tRNA + S-adenosyl-L-methionine = 2-methylsulfanyl-N(6)-dimethylallyladenosine(37) in tRNA + S-adenosyl-L-homocysteine + H(+)</text>
        <dbReference type="Rhea" id="RHEA:37063"/>
        <dbReference type="Rhea" id="RHEA-COMP:10376"/>
        <dbReference type="Rhea" id="RHEA-COMP:10377"/>
        <dbReference type="ChEBI" id="CHEBI:15378"/>
        <dbReference type="ChEBI" id="CHEBI:57856"/>
        <dbReference type="ChEBI" id="CHEBI:59789"/>
        <dbReference type="ChEBI" id="CHEBI:74416"/>
        <dbReference type="ChEBI" id="CHEBI:74417"/>
    </reaction>
    <physiologicalReaction direction="left-to-right" evidence="12">
        <dbReference type="Rhea" id="RHEA:37064"/>
    </physiologicalReaction>
</comment>
<dbReference type="GO" id="GO:0051539">
    <property type="term" value="F:4 iron, 4 sulfur cluster binding"/>
    <property type="evidence" value="ECO:0007669"/>
    <property type="project" value="UniProtKB-UniRule"/>
</dbReference>
<feature type="binding site" evidence="14">
    <location>
        <position position="11"/>
    </location>
    <ligand>
        <name>[4Fe-4S] cluster</name>
        <dbReference type="ChEBI" id="CHEBI:49883"/>
        <label>1</label>
    </ligand>
</feature>
<evidence type="ECO:0000256" key="2">
    <source>
        <dbReference type="ARBA" id="ARBA00022485"/>
    </source>
</evidence>
<evidence type="ECO:0000256" key="4">
    <source>
        <dbReference type="ARBA" id="ARBA00022679"/>
    </source>
</evidence>
<accession>A0A380TZK5</accession>
<dbReference type="SMART" id="SM00729">
    <property type="entry name" value="Elp3"/>
    <property type="match status" value="1"/>
</dbReference>
<feature type="binding site" evidence="14">
    <location>
        <position position="48"/>
    </location>
    <ligand>
        <name>[4Fe-4S] cluster</name>
        <dbReference type="ChEBI" id="CHEBI:49883"/>
        <label>1</label>
    </ligand>
</feature>
<feature type="binding site" evidence="14">
    <location>
        <position position="156"/>
    </location>
    <ligand>
        <name>[4Fe-4S] cluster</name>
        <dbReference type="ChEBI" id="CHEBI:49883"/>
        <label>2</label>
        <note>4Fe-4S-S-AdoMet</note>
    </ligand>
</feature>
<dbReference type="SUPFAM" id="SSF102114">
    <property type="entry name" value="Radical SAM enzymes"/>
    <property type="match status" value="1"/>
</dbReference>
<dbReference type="HAMAP" id="MF_01864">
    <property type="entry name" value="tRNA_metthiotr_MiaB"/>
    <property type="match status" value="1"/>
</dbReference>
<dbReference type="InterPro" id="IPR005839">
    <property type="entry name" value="Methylthiotransferase"/>
</dbReference>
<feature type="binding site" evidence="14">
    <location>
        <position position="163"/>
    </location>
    <ligand>
        <name>[4Fe-4S] cluster</name>
        <dbReference type="ChEBI" id="CHEBI:49883"/>
        <label>2</label>
        <note>4Fe-4S-S-AdoMet</note>
    </ligand>
</feature>
<evidence type="ECO:0000259" key="15">
    <source>
        <dbReference type="PROSITE" id="PS50926"/>
    </source>
</evidence>
<dbReference type="PROSITE" id="PS01278">
    <property type="entry name" value="MTTASE_RADICAL"/>
    <property type="match status" value="1"/>
</dbReference>
<comment type="function">
    <text evidence="1 14">Catalyzes the methylthiolation of N6-(dimethylallyl)adenosine (i(6)A), leading to the formation of 2-methylthio-N6-(dimethylallyl)adenosine (ms(2)i(6)A) at position 37 in tRNAs that read codons beginning with uridine.</text>
</comment>
<dbReference type="Gene3D" id="3.80.30.20">
    <property type="entry name" value="tm_1862 like domain"/>
    <property type="match status" value="1"/>
</dbReference>
<evidence type="ECO:0000256" key="12">
    <source>
        <dbReference type="ARBA" id="ARBA00052380"/>
    </source>
</evidence>
<keyword evidence="7 14" id="KW-0479">Metal-binding</keyword>
<evidence type="ECO:0000256" key="14">
    <source>
        <dbReference type="HAMAP-Rule" id="MF_01864"/>
    </source>
</evidence>
<feature type="domain" description="TRAM" evidence="15">
    <location>
        <begin position="377"/>
        <end position="440"/>
    </location>
</feature>
<feature type="domain" description="Radical SAM core" evidence="17">
    <location>
        <begin position="142"/>
        <end position="374"/>
    </location>
</feature>
<gene>
    <name evidence="14 18" type="primary">miaB</name>
    <name evidence="18" type="ORF">NCTC4191_01456</name>
</gene>
<comment type="similarity">
    <text evidence="14">Belongs to the methylthiotransferase family. MiaB subfamily.</text>
</comment>
<feature type="binding site" evidence="14">
    <location>
        <position position="160"/>
    </location>
    <ligand>
        <name>[4Fe-4S] cluster</name>
        <dbReference type="ChEBI" id="CHEBI:49883"/>
        <label>2</label>
        <note>4Fe-4S-S-AdoMet</note>
    </ligand>
</feature>
<evidence type="ECO:0000313" key="18">
    <source>
        <dbReference type="EMBL" id="SUT94020.1"/>
    </source>
</evidence>
<dbReference type="InterPro" id="IPR013848">
    <property type="entry name" value="Methylthiotransferase_N"/>
</dbReference>
<dbReference type="SFLD" id="SFLDG01082">
    <property type="entry name" value="B12-binding_domain_containing"/>
    <property type="match status" value="1"/>
</dbReference>
<evidence type="ECO:0000256" key="1">
    <source>
        <dbReference type="ARBA" id="ARBA00003234"/>
    </source>
</evidence>
<dbReference type="InterPro" id="IPR006638">
    <property type="entry name" value="Elp3/MiaA/NifB-like_rSAM"/>
</dbReference>
<dbReference type="Pfam" id="PF01938">
    <property type="entry name" value="TRAM"/>
    <property type="match status" value="1"/>
</dbReference>
<comment type="cofactor">
    <cofactor evidence="14">
        <name>[4Fe-4S] cluster</name>
        <dbReference type="ChEBI" id="CHEBI:49883"/>
    </cofactor>
    <text evidence="14">Binds 2 [4Fe-4S] clusters. One cluster is coordinated with 3 cysteines and an exchangeable S-adenosyl-L-methionine.</text>
</comment>
<comment type="catalytic activity">
    <reaction evidence="13">
        <text>N(6)-dimethylallyladenosine(37) in tRNA + (sulfur carrier)-SH + AH2 + 2 S-adenosyl-L-methionine = 2-methylsulfanyl-N(6)-dimethylallyladenosine(37) in tRNA + (sulfur carrier)-H + 5'-deoxyadenosine + L-methionine + A + S-adenosyl-L-homocysteine + 2 H(+)</text>
        <dbReference type="Rhea" id="RHEA:37067"/>
        <dbReference type="Rhea" id="RHEA-COMP:10375"/>
        <dbReference type="Rhea" id="RHEA-COMP:10376"/>
        <dbReference type="Rhea" id="RHEA-COMP:14737"/>
        <dbReference type="Rhea" id="RHEA-COMP:14739"/>
        <dbReference type="ChEBI" id="CHEBI:13193"/>
        <dbReference type="ChEBI" id="CHEBI:15378"/>
        <dbReference type="ChEBI" id="CHEBI:17319"/>
        <dbReference type="ChEBI" id="CHEBI:17499"/>
        <dbReference type="ChEBI" id="CHEBI:29917"/>
        <dbReference type="ChEBI" id="CHEBI:57844"/>
        <dbReference type="ChEBI" id="CHEBI:57856"/>
        <dbReference type="ChEBI" id="CHEBI:59789"/>
        <dbReference type="ChEBI" id="CHEBI:64428"/>
        <dbReference type="ChEBI" id="CHEBI:74415"/>
        <dbReference type="ChEBI" id="CHEBI:74417"/>
        <dbReference type="EC" id="2.8.4.3"/>
    </reaction>
    <physiologicalReaction direction="left-to-right" evidence="13">
        <dbReference type="Rhea" id="RHEA:37068"/>
    </physiologicalReaction>
</comment>
<dbReference type="InterPro" id="IPR038135">
    <property type="entry name" value="Methylthiotransferase_N_sf"/>
</dbReference>
<dbReference type="SFLD" id="SFLDG01061">
    <property type="entry name" value="methylthiotransferase"/>
    <property type="match status" value="1"/>
</dbReference>
<keyword evidence="4 14" id="KW-0808">Transferase</keyword>
<comment type="subunit">
    <text evidence="14">Monomer.</text>
</comment>
<evidence type="ECO:0000256" key="8">
    <source>
        <dbReference type="ARBA" id="ARBA00023004"/>
    </source>
</evidence>
<dbReference type="EMBL" id="UFRN01000002">
    <property type="protein sequence ID" value="SUT94020.1"/>
    <property type="molecule type" value="Genomic_DNA"/>
</dbReference>
<dbReference type="Proteomes" id="UP000254253">
    <property type="component" value="Unassembled WGS sequence"/>
</dbReference>
<evidence type="ECO:0000313" key="19">
    <source>
        <dbReference type="Proteomes" id="UP000254253"/>
    </source>
</evidence>
<dbReference type="GO" id="GO:0035597">
    <property type="term" value="F:tRNA-2-methylthio-N(6)-dimethylallyladenosine(37) synthase activity"/>
    <property type="evidence" value="ECO:0007669"/>
    <property type="project" value="UniProtKB-EC"/>
</dbReference>
<dbReference type="NCBIfam" id="TIGR00089">
    <property type="entry name" value="MiaB/RimO family radical SAM methylthiotransferase"/>
    <property type="match status" value="1"/>
</dbReference>
<keyword evidence="19" id="KW-1185">Reference proteome</keyword>
<evidence type="ECO:0000256" key="6">
    <source>
        <dbReference type="ARBA" id="ARBA00022694"/>
    </source>
</evidence>
<dbReference type="InterPro" id="IPR020612">
    <property type="entry name" value="Methylthiotransferase_CS"/>
</dbReference>
<dbReference type="GO" id="GO:0005829">
    <property type="term" value="C:cytosol"/>
    <property type="evidence" value="ECO:0007669"/>
    <property type="project" value="TreeGrafter"/>
</dbReference>
<evidence type="ECO:0000256" key="10">
    <source>
        <dbReference type="ARBA" id="ARBA00033765"/>
    </source>
</evidence>
<evidence type="ECO:0000256" key="7">
    <source>
        <dbReference type="ARBA" id="ARBA00022723"/>
    </source>
</evidence>
<dbReference type="InterPro" id="IPR023404">
    <property type="entry name" value="rSAM_horseshoe"/>
</dbReference>
<comment type="subcellular location">
    <subcellularLocation>
        <location evidence="14">Cytoplasm</location>
    </subcellularLocation>
</comment>
<dbReference type="InterPro" id="IPR002792">
    <property type="entry name" value="TRAM_dom"/>
</dbReference>
<evidence type="ECO:0000256" key="11">
    <source>
        <dbReference type="ARBA" id="ARBA00050926"/>
    </source>
</evidence>
<dbReference type="PROSITE" id="PS51449">
    <property type="entry name" value="MTTASE_N"/>
    <property type="match status" value="1"/>
</dbReference>
<dbReference type="FunFam" id="3.40.50.12160:FF:000001">
    <property type="entry name" value="tRNA-2-methylthio-N(6)-dimethylallyladenosine synthase"/>
    <property type="match status" value="1"/>
</dbReference>
<comment type="catalytic activity">
    <reaction evidence="11">
        <text>N(6)-dimethylallyladenosine(37) in tRNA + (sulfur carrier)-SH + AH2 + S-adenosyl-L-methionine = 2-thio-N(6)-dimethylallyladenosine(37) in tRNA + (sulfur carrier)-H + 5'-deoxyadenosine + L-methionine + A + H(+)</text>
        <dbReference type="Rhea" id="RHEA:36339"/>
        <dbReference type="Rhea" id="RHEA-COMP:10375"/>
        <dbReference type="Rhea" id="RHEA-COMP:10377"/>
        <dbReference type="Rhea" id="RHEA-COMP:14737"/>
        <dbReference type="Rhea" id="RHEA-COMP:14739"/>
        <dbReference type="ChEBI" id="CHEBI:13193"/>
        <dbReference type="ChEBI" id="CHEBI:15378"/>
        <dbReference type="ChEBI" id="CHEBI:17319"/>
        <dbReference type="ChEBI" id="CHEBI:17499"/>
        <dbReference type="ChEBI" id="CHEBI:29917"/>
        <dbReference type="ChEBI" id="CHEBI:57844"/>
        <dbReference type="ChEBI" id="CHEBI:59789"/>
        <dbReference type="ChEBI" id="CHEBI:64428"/>
        <dbReference type="ChEBI" id="CHEBI:74415"/>
        <dbReference type="ChEBI" id="CHEBI:74416"/>
    </reaction>
    <physiologicalReaction direction="left-to-right" evidence="11">
        <dbReference type="Rhea" id="RHEA:36340"/>
    </physiologicalReaction>
</comment>
<dbReference type="CDD" id="cd01335">
    <property type="entry name" value="Radical_SAM"/>
    <property type="match status" value="1"/>
</dbReference>
<dbReference type="AlphaFoldDB" id="A0A380TZK5"/>
<name>A0A380TZK5_ACTLI</name>
<keyword evidence="8 14" id="KW-0408">Iron</keyword>
<dbReference type="GO" id="GO:0046872">
    <property type="term" value="F:metal ion binding"/>
    <property type="evidence" value="ECO:0007669"/>
    <property type="project" value="UniProtKB-KW"/>
</dbReference>
<dbReference type="Pfam" id="PF00919">
    <property type="entry name" value="UPF0004"/>
    <property type="match status" value="1"/>
</dbReference>
<dbReference type="EC" id="2.8.4.3" evidence="10 14"/>
<keyword evidence="3 14" id="KW-0963">Cytoplasm</keyword>
<dbReference type="InterPro" id="IPR058240">
    <property type="entry name" value="rSAM_sf"/>
</dbReference>
<dbReference type="SFLD" id="SFLDF00273">
    <property type="entry name" value="(dimethylallyl)adenosine_tRNA"/>
    <property type="match status" value="1"/>
</dbReference>
<keyword evidence="2 14" id="KW-0004">4Fe-4S</keyword>
<proteinExistence type="inferred from homology"/>
<protein>
    <recommendedName>
        <fullName evidence="10 14">tRNA-2-methylthio-N(6)-dimethylallyladenosine synthase</fullName>
        <ecNumber evidence="10 14">2.8.4.3</ecNumber>
    </recommendedName>
    <alternativeName>
        <fullName evidence="14">(Dimethylallyl)adenosine tRNA methylthiotransferase MiaB</fullName>
    </alternativeName>
    <alternativeName>
        <fullName evidence="14">tRNA-i(6)A37 methylthiotransferase</fullName>
    </alternativeName>
</protein>
<dbReference type="PROSITE" id="PS50926">
    <property type="entry name" value="TRAM"/>
    <property type="match status" value="1"/>
</dbReference>
<dbReference type="InterPro" id="IPR006463">
    <property type="entry name" value="MiaB_methiolase"/>
</dbReference>
<keyword evidence="9 14" id="KW-0411">Iron-sulfur</keyword>
<dbReference type="SFLD" id="SFLDS00029">
    <property type="entry name" value="Radical_SAM"/>
    <property type="match status" value="1"/>
</dbReference>
<dbReference type="InterPro" id="IPR007197">
    <property type="entry name" value="rSAM"/>
</dbReference>
<feature type="binding site" evidence="14">
    <location>
        <position position="82"/>
    </location>
    <ligand>
        <name>[4Fe-4S] cluster</name>
        <dbReference type="ChEBI" id="CHEBI:49883"/>
        <label>1</label>
    </ligand>
</feature>
<evidence type="ECO:0000256" key="3">
    <source>
        <dbReference type="ARBA" id="ARBA00022490"/>
    </source>
</evidence>